<organism evidence="2 3">
    <name type="scientific">Polaribacter glomeratus</name>
    <dbReference type="NCBI Taxonomy" id="102"/>
    <lineage>
        <taxon>Bacteria</taxon>
        <taxon>Pseudomonadati</taxon>
        <taxon>Bacteroidota</taxon>
        <taxon>Flavobacteriia</taxon>
        <taxon>Flavobacteriales</taxon>
        <taxon>Flavobacteriaceae</taxon>
    </lineage>
</organism>
<dbReference type="Pfam" id="PF04443">
    <property type="entry name" value="LuxE"/>
    <property type="match status" value="2"/>
</dbReference>
<feature type="domain" description="Acyl-protein synthetase LuxE" evidence="1">
    <location>
        <begin position="162"/>
        <end position="322"/>
    </location>
</feature>
<dbReference type="EMBL" id="MSCM01000002">
    <property type="protein sequence ID" value="PQJ76840.1"/>
    <property type="molecule type" value="Genomic_DNA"/>
</dbReference>
<dbReference type="SUPFAM" id="SSF56801">
    <property type="entry name" value="Acetyl-CoA synthetase-like"/>
    <property type="match status" value="1"/>
</dbReference>
<dbReference type="GO" id="GO:0008218">
    <property type="term" value="P:bioluminescence"/>
    <property type="evidence" value="ECO:0007669"/>
    <property type="project" value="InterPro"/>
</dbReference>
<dbReference type="GO" id="GO:0047474">
    <property type="term" value="F:long-chain fatty acid--protein ligase activity"/>
    <property type="evidence" value="ECO:0007669"/>
    <property type="project" value="InterPro"/>
</dbReference>
<name>A0A2S7WGV1_9FLAO</name>
<keyword evidence="3" id="KW-1185">Reference proteome</keyword>
<reference evidence="2 3" key="1">
    <citation type="submission" date="2016-12" db="EMBL/GenBank/DDBJ databases">
        <title>Trade-off between light-utilization and light-protection in marine flavobacteria.</title>
        <authorList>
            <person name="Kumagai Y."/>
            <person name="Yoshizawa S."/>
            <person name="Kogure K."/>
            <person name="Iwasaki W."/>
        </authorList>
    </citation>
    <scope>NUCLEOTIDE SEQUENCE [LARGE SCALE GENOMIC DNA]</scope>
    <source>
        <strain evidence="2 3">ATCC 43844</strain>
    </source>
</reference>
<dbReference type="AlphaFoldDB" id="A0A2S7WGV1"/>
<evidence type="ECO:0000313" key="2">
    <source>
        <dbReference type="EMBL" id="PQJ76840.1"/>
    </source>
</evidence>
<accession>A0A2S7WGV1</accession>
<protein>
    <submittedName>
        <fullName evidence="2">Acyl transferase</fullName>
    </submittedName>
</protein>
<evidence type="ECO:0000259" key="1">
    <source>
        <dbReference type="Pfam" id="PF04443"/>
    </source>
</evidence>
<dbReference type="InterPro" id="IPR007534">
    <property type="entry name" value="LuxE"/>
</dbReference>
<evidence type="ECO:0000313" key="3">
    <source>
        <dbReference type="Proteomes" id="UP000239068"/>
    </source>
</evidence>
<gene>
    <name evidence="2" type="ORF">BTO16_13295</name>
</gene>
<dbReference type="Proteomes" id="UP000239068">
    <property type="component" value="Unassembled WGS sequence"/>
</dbReference>
<dbReference type="RefSeq" id="WP_105022157.1">
    <property type="nucleotide sequence ID" value="NZ_MSCM01000002.1"/>
</dbReference>
<dbReference type="OrthoDB" id="182577at2"/>
<comment type="caution">
    <text evidence="2">The sequence shown here is derived from an EMBL/GenBank/DDBJ whole genome shotgun (WGS) entry which is preliminary data.</text>
</comment>
<dbReference type="InterPro" id="IPR042099">
    <property type="entry name" value="ANL_N_sf"/>
</dbReference>
<keyword evidence="2" id="KW-0808">Transferase</keyword>
<feature type="domain" description="Acyl-protein synthetase LuxE" evidence="1">
    <location>
        <begin position="14"/>
        <end position="83"/>
    </location>
</feature>
<dbReference type="GO" id="GO:0016740">
    <property type="term" value="F:transferase activity"/>
    <property type="evidence" value="ECO:0007669"/>
    <property type="project" value="UniProtKB-KW"/>
</dbReference>
<proteinExistence type="predicted"/>
<dbReference type="Gene3D" id="3.40.50.12780">
    <property type="entry name" value="N-terminal domain of ligase-like"/>
    <property type="match status" value="1"/>
</dbReference>
<sequence length="324" mass="36856">MQETIFNIKSTEQFTKTALEVFKHQFKNNKVYRSFCDLINKHPSDITKIEEIPFLPIQFFKSRKVLSSLSEVQETFTSSGTTGSITSKHFVTDINLYKESYLKGFANFYGNIEEYTVLALLPNYLERDGSSLVFMVDDLIAKSKNFESGFYLNNLDELAKKLINLDKNGRKILLIGVSFALLDLIEKYQFKLKNTIVMETGGMKGRRKELIRNELHQLLQDGFGVAKIHSEYGMTELLSQAYSKANGIFETPPWMKILTRDTEDALTILPTEKAGGINIIDLANYNSCSFIATQDLGKVYEDGSFEIIGRFDNSDIRGCNLMVL</sequence>